<accession>A0A8D5UG77</accession>
<evidence type="ECO:0000313" key="1">
    <source>
        <dbReference type="EMBL" id="BCU81397.1"/>
    </source>
</evidence>
<name>A0A8D5UG77_9BACL</name>
<reference evidence="1" key="2">
    <citation type="journal article" date="2021" name="Microbiol. Resour. Announc.">
        <title>Complete Genome Sequence of Polycladomyces abyssicola JIR-001T, Isolated from Hemipelagic Sediment in Deep Seawater.</title>
        <authorList>
            <person name="Tsubouchi T."/>
            <person name="Kaneko Y."/>
        </authorList>
    </citation>
    <scope>NUCLEOTIDE SEQUENCE</scope>
    <source>
        <strain evidence="1">JIR-001</strain>
    </source>
</reference>
<dbReference type="AlphaFoldDB" id="A0A8D5UG77"/>
<gene>
    <name evidence="1" type="ORF">JIR001_11800</name>
</gene>
<protein>
    <submittedName>
        <fullName evidence="1">Uncharacterized protein</fullName>
    </submittedName>
</protein>
<evidence type="ECO:0000313" key="2">
    <source>
        <dbReference type="Proteomes" id="UP000677436"/>
    </source>
</evidence>
<dbReference type="Proteomes" id="UP000677436">
    <property type="component" value="Chromosome"/>
</dbReference>
<reference evidence="1" key="1">
    <citation type="journal article" date="2013" name="Int. J. Syst. Evol. Microbiol.">
        <title>Polycladomyces abyssicola gen. nov., sp. nov., a thermophilic filamentous bacterium isolated from hemipelagic sediment.</title>
        <authorList>
            <person name="Tsubouchi T."/>
            <person name="Shimane Y."/>
            <person name="Mori K."/>
            <person name="Usui K."/>
            <person name="Hiraki T."/>
            <person name="Tame A."/>
            <person name="Uematsu K."/>
            <person name="Maruyama T."/>
            <person name="Hatada Y."/>
        </authorList>
    </citation>
    <scope>NUCLEOTIDE SEQUENCE</scope>
    <source>
        <strain evidence="1">JIR-001</strain>
    </source>
</reference>
<sequence length="120" mass="14675">MDTQRETRPQELRDILPFIDRSVRELRRFEPGQDPAPIRLLLERVQQVQETLHRRNLTKRYPQLHEVVCFLYLCCFSVVQLGGESFHTYREEVKLRYKGLLRSLYFFRRPRVTKKCMNQY</sequence>
<dbReference type="RefSeq" id="WP_212774633.1">
    <property type="nucleotide sequence ID" value="NZ_AP024601.1"/>
</dbReference>
<dbReference type="KEGG" id="pabs:JIR001_11800"/>
<dbReference type="EMBL" id="AP024601">
    <property type="protein sequence ID" value="BCU81397.1"/>
    <property type="molecule type" value="Genomic_DNA"/>
</dbReference>
<keyword evidence="2" id="KW-1185">Reference proteome</keyword>
<proteinExistence type="predicted"/>
<organism evidence="1 2">
    <name type="scientific">Polycladomyces abyssicola</name>
    <dbReference type="NCBI Taxonomy" id="1125966"/>
    <lineage>
        <taxon>Bacteria</taxon>
        <taxon>Bacillati</taxon>
        <taxon>Bacillota</taxon>
        <taxon>Bacilli</taxon>
        <taxon>Bacillales</taxon>
        <taxon>Thermoactinomycetaceae</taxon>
        <taxon>Polycladomyces</taxon>
    </lineage>
</organism>